<reference evidence="1 2" key="1">
    <citation type="submission" date="2017-12" db="EMBL/GenBank/DDBJ databases">
        <title>Streptomyces populusis sp. nov., a novel endophytic actinobacterium isolated from stems of Populus adenopoda Maxim.</title>
        <authorList>
            <person name="Wang Z."/>
        </authorList>
    </citation>
    <scope>NUCLEOTIDE SEQUENCE [LARGE SCALE GENOMIC DNA]</scope>
    <source>
        <strain evidence="1 2">A249</strain>
    </source>
</reference>
<dbReference type="Pfam" id="PF10103">
    <property type="entry name" value="Zincin_2"/>
    <property type="match status" value="1"/>
</dbReference>
<sequence length="382" mass="41746">MTSIGGAASTGMVDWNLAVATATRLVRPGPEVSRDEARAIVAELRRHAKASEEHVRGFTRMGEDVVHDTPVLVVDRPGWVRANVAGFREILKPLLDKMQERRGSSPGGAVLGAVGGKVTGVELGMLLSFLSSRVLGQYETFAPATRDLPAGSATASGSGGGRLLLVAPNIVHVERELDVQPHDFRLWVCLHEETHRTQFTAVPWLRDHLEGEIQSFLGETEVDPMTVLERIREAAQSLSGSRPDTEEDDGGRSLVEIVQTPAQREILGRLTAVMSLLEGHADFVMDGVGPAVVPSVAEIREKFQQRRAKGASRLDLALRKLLGLDAKLRQYRDGERFVRAVVDEVGMDGFNRVWTSPNTLPTKAEIAKPADWVARVHRKSES</sequence>
<dbReference type="PANTHER" id="PTHR39420">
    <property type="match status" value="1"/>
</dbReference>
<comment type="caution">
    <text evidence="1">The sequence shown here is derived from an EMBL/GenBank/DDBJ whole genome shotgun (WGS) entry which is preliminary data.</text>
</comment>
<dbReference type="AlphaFoldDB" id="A0A2I0SHP2"/>
<dbReference type="EMBL" id="PJOS01000075">
    <property type="protein sequence ID" value="PKT69432.1"/>
    <property type="molecule type" value="Genomic_DNA"/>
</dbReference>
<dbReference type="InterPro" id="IPR018766">
    <property type="entry name" value="Zinicin_2"/>
</dbReference>
<dbReference type="Proteomes" id="UP000236178">
    <property type="component" value="Unassembled WGS sequence"/>
</dbReference>
<accession>A0A2I0SHP2</accession>
<dbReference type="SUPFAM" id="SSF55486">
    <property type="entry name" value="Metalloproteases ('zincins'), catalytic domain"/>
    <property type="match status" value="1"/>
</dbReference>
<dbReference type="InterPro" id="IPR022454">
    <property type="entry name" value="CHP03883_F420-assoc"/>
</dbReference>
<protein>
    <submittedName>
        <fullName evidence="1">Coenzyme F420 biosynthesis-associated protein</fullName>
    </submittedName>
</protein>
<gene>
    <name evidence="1" type="ORF">CW362_29705</name>
</gene>
<proteinExistence type="predicted"/>
<evidence type="ECO:0000313" key="2">
    <source>
        <dbReference type="Proteomes" id="UP000236178"/>
    </source>
</evidence>
<dbReference type="NCBIfam" id="TIGR03624">
    <property type="entry name" value="putative hydrolase"/>
    <property type="match status" value="1"/>
</dbReference>
<keyword evidence="2" id="KW-1185">Reference proteome</keyword>
<organism evidence="1 2">
    <name type="scientific">Streptomyces populi</name>
    <dbReference type="NCBI Taxonomy" id="2058924"/>
    <lineage>
        <taxon>Bacteria</taxon>
        <taxon>Bacillati</taxon>
        <taxon>Actinomycetota</taxon>
        <taxon>Actinomycetes</taxon>
        <taxon>Kitasatosporales</taxon>
        <taxon>Streptomycetaceae</taxon>
        <taxon>Streptomyces</taxon>
    </lineage>
</organism>
<name>A0A2I0SHP2_9ACTN</name>
<dbReference type="Gene3D" id="1.20.150.30">
    <property type="entry name" value="Zincin-like metallopeptidase, N-terminal domain"/>
    <property type="match status" value="1"/>
</dbReference>
<dbReference type="OrthoDB" id="142939at2"/>
<evidence type="ECO:0000313" key="1">
    <source>
        <dbReference type="EMBL" id="PKT69432.1"/>
    </source>
</evidence>
<dbReference type="InterPro" id="IPR042271">
    <property type="entry name" value="Zinicin_2_N"/>
</dbReference>
<dbReference type="NCBIfam" id="TIGR03883">
    <property type="entry name" value="DUF2342_F420"/>
    <property type="match status" value="1"/>
</dbReference>
<dbReference type="PANTHER" id="PTHR39420:SF1">
    <property type="entry name" value="HYDROLASE"/>
    <property type="match status" value="1"/>
</dbReference>
<dbReference type="RefSeq" id="WP_103552697.1">
    <property type="nucleotide sequence ID" value="NZ_JBHJSK010000003.1"/>
</dbReference>